<reference evidence="1" key="2">
    <citation type="journal article" date="2023" name="Science">
        <title>Genomic signatures of disease resistance in endangered staghorn corals.</title>
        <authorList>
            <person name="Vollmer S.V."/>
            <person name="Selwyn J.D."/>
            <person name="Despard B.A."/>
            <person name="Roesel C.L."/>
        </authorList>
    </citation>
    <scope>NUCLEOTIDE SEQUENCE</scope>
    <source>
        <strain evidence="1">K2</strain>
    </source>
</reference>
<comment type="caution">
    <text evidence="1">The sequence shown here is derived from an EMBL/GenBank/DDBJ whole genome shotgun (WGS) entry which is preliminary data.</text>
</comment>
<sequence>MGYGDGTIPDTGKCRNGEWNGPEQWKKWDTLFSQDTSVVAFVMELRAKCRCCGPSAKEKLKDE</sequence>
<evidence type="ECO:0000313" key="1">
    <source>
        <dbReference type="EMBL" id="KAK2573488.1"/>
    </source>
</evidence>
<keyword evidence="2" id="KW-1185">Reference proteome</keyword>
<name>A0AAD9R607_ACRCE</name>
<gene>
    <name evidence="1" type="ORF">P5673_001145</name>
</gene>
<organism evidence="1 2">
    <name type="scientific">Acropora cervicornis</name>
    <name type="common">Staghorn coral</name>
    <dbReference type="NCBI Taxonomy" id="6130"/>
    <lineage>
        <taxon>Eukaryota</taxon>
        <taxon>Metazoa</taxon>
        <taxon>Cnidaria</taxon>
        <taxon>Anthozoa</taxon>
        <taxon>Hexacorallia</taxon>
        <taxon>Scleractinia</taxon>
        <taxon>Astrocoeniina</taxon>
        <taxon>Acroporidae</taxon>
        <taxon>Acropora</taxon>
    </lineage>
</organism>
<dbReference type="AlphaFoldDB" id="A0AAD9R607"/>
<accession>A0AAD9R607</accession>
<evidence type="ECO:0000313" key="2">
    <source>
        <dbReference type="Proteomes" id="UP001249851"/>
    </source>
</evidence>
<protein>
    <submittedName>
        <fullName evidence="1">Uncharacterized protein</fullName>
    </submittedName>
</protein>
<dbReference type="Proteomes" id="UP001249851">
    <property type="component" value="Unassembled WGS sequence"/>
</dbReference>
<dbReference type="EMBL" id="JARQWQ010000002">
    <property type="protein sequence ID" value="KAK2573488.1"/>
    <property type="molecule type" value="Genomic_DNA"/>
</dbReference>
<reference evidence="1" key="1">
    <citation type="journal article" date="2023" name="G3 (Bethesda)">
        <title>Whole genome assembly and annotation of the endangered Caribbean coral Acropora cervicornis.</title>
        <authorList>
            <person name="Selwyn J.D."/>
            <person name="Vollmer S.V."/>
        </authorList>
    </citation>
    <scope>NUCLEOTIDE SEQUENCE</scope>
    <source>
        <strain evidence="1">K2</strain>
    </source>
</reference>
<proteinExistence type="predicted"/>